<accession>A0A829M866</accession>
<protein>
    <submittedName>
        <fullName evidence="2">Uncharacterized protein</fullName>
    </submittedName>
</protein>
<dbReference type="EMBL" id="AYTF01000002">
    <property type="protein sequence ID" value="ESV62314.1"/>
    <property type="molecule type" value="Genomic_DNA"/>
</dbReference>
<comment type="caution">
    <text evidence="2">The sequence shown here is derived from an EMBL/GenBank/DDBJ whole genome shotgun (WGS) entry which is preliminary data.</text>
</comment>
<feature type="region of interest" description="Disordered" evidence="1">
    <location>
        <begin position="99"/>
        <end position="118"/>
    </location>
</feature>
<evidence type="ECO:0000256" key="1">
    <source>
        <dbReference type="SAM" id="MobiDB-lite"/>
    </source>
</evidence>
<name>A0A829M866_9MYCO</name>
<evidence type="ECO:0000313" key="3">
    <source>
        <dbReference type="Proteomes" id="UP000018502"/>
    </source>
</evidence>
<organism evidence="2 3">
    <name type="scientific">Mycobacteroides abscessus MAB_091912_2446</name>
    <dbReference type="NCBI Taxonomy" id="1335414"/>
    <lineage>
        <taxon>Bacteria</taxon>
        <taxon>Bacillati</taxon>
        <taxon>Actinomycetota</taxon>
        <taxon>Actinomycetes</taxon>
        <taxon>Mycobacteriales</taxon>
        <taxon>Mycobacteriaceae</taxon>
        <taxon>Mycobacteroides</taxon>
        <taxon>Mycobacteroides abscessus</taxon>
    </lineage>
</organism>
<dbReference type="AlphaFoldDB" id="A0A829M866"/>
<sequence>MANKPGLRAVGSDELAPQKPSKSVVQAAKSGTPRELLVAMRDRIAETVTANCAARDLAALTKRLQDISHDIDAIDARDDADLAGRVRELESALRALAPDHPLLVGSEPDDEKFDASEI</sequence>
<evidence type="ECO:0000313" key="2">
    <source>
        <dbReference type="EMBL" id="ESV62314.1"/>
    </source>
</evidence>
<proteinExistence type="predicted"/>
<dbReference type="Proteomes" id="UP000018502">
    <property type="component" value="Unassembled WGS sequence"/>
</dbReference>
<feature type="region of interest" description="Disordered" evidence="1">
    <location>
        <begin position="1"/>
        <end position="30"/>
    </location>
</feature>
<gene>
    <name evidence="2" type="ORF">L833_4719</name>
</gene>
<reference evidence="2 3" key="1">
    <citation type="journal article" date="2014" name="Emerg. Infect. Dis.">
        <title>High-level Relatedness among Mycobacterium abscessus subsp. massiliense Strains from Widely Separated Outbreaks.</title>
        <authorList>
            <person name="Tettelin H."/>
            <person name="Davidson R.M."/>
            <person name="Agrawal S."/>
            <person name="Aitken M.L."/>
            <person name="Shallom S."/>
            <person name="Hasan N.A."/>
            <person name="Strong M."/>
            <person name="Nogueira de Moura V.C."/>
            <person name="De Groote M.A."/>
            <person name="Duarte R.S."/>
            <person name="Hine E."/>
            <person name="Parankush S."/>
            <person name="Su Q."/>
            <person name="Daugherty S.C."/>
            <person name="Fraser C.M."/>
            <person name="Brown-Elliott B.A."/>
            <person name="Wallace R.J.Jr."/>
            <person name="Holland S.M."/>
            <person name="Sampaio E.P."/>
            <person name="Olivier K.N."/>
            <person name="Jackson M."/>
            <person name="Zelazny A.M."/>
        </authorList>
    </citation>
    <scope>NUCLEOTIDE SEQUENCE [LARGE SCALE GENOMIC DNA]</scope>
    <source>
        <strain evidence="2 3">MAB_091912_2446</strain>
    </source>
</reference>